<evidence type="ECO:0000313" key="2">
    <source>
        <dbReference type="EMBL" id="EIC20685.1"/>
    </source>
</evidence>
<dbReference type="STRING" id="631362.Thi970DRAFT_04339"/>
<dbReference type="Gene3D" id="1.20.1440.60">
    <property type="entry name" value="23S rRNA-intervening sequence"/>
    <property type="match status" value="1"/>
</dbReference>
<protein>
    <recommendedName>
        <fullName evidence="1">bAvd-like domain-containing protein</fullName>
    </recommendedName>
</protein>
<dbReference type="EMBL" id="JH603170">
    <property type="protein sequence ID" value="EIC20685.1"/>
    <property type="molecule type" value="Genomic_DNA"/>
</dbReference>
<reference evidence="3" key="1">
    <citation type="submission" date="2011-06" db="EMBL/GenBank/DDBJ databases">
        <authorList>
            <consortium name="US DOE Joint Genome Institute (JGI-PGF)"/>
            <person name="Lucas S."/>
            <person name="Han J."/>
            <person name="Lapidus A."/>
            <person name="Cheng J.-F."/>
            <person name="Goodwin L."/>
            <person name="Pitluck S."/>
            <person name="Peters L."/>
            <person name="Land M.L."/>
            <person name="Hauser L."/>
            <person name="Vogl K."/>
            <person name="Liu Z."/>
            <person name="Overmann J."/>
            <person name="Frigaard N.-U."/>
            <person name="Bryant D.A."/>
            <person name="Woyke T.J."/>
        </authorList>
    </citation>
    <scope>NUCLEOTIDE SEQUENCE [LARGE SCALE GENOMIC DNA]</scope>
    <source>
        <strain evidence="3">970</strain>
    </source>
</reference>
<accession>H8Z6A1</accession>
<dbReference type="InterPro" id="IPR036583">
    <property type="entry name" value="23S_rRNA_IVS_sf"/>
</dbReference>
<reference evidence="2 3" key="2">
    <citation type="submission" date="2011-11" db="EMBL/GenBank/DDBJ databases">
        <authorList>
            <consortium name="US DOE Joint Genome Institute"/>
            <person name="Lucas S."/>
            <person name="Han J."/>
            <person name="Lapidus A."/>
            <person name="Cheng J.-F."/>
            <person name="Goodwin L."/>
            <person name="Pitluck S."/>
            <person name="Peters L."/>
            <person name="Ovchinnikova G."/>
            <person name="Zhang X."/>
            <person name="Detter J.C."/>
            <person name="Han C."/>
            <person name="Tapia R."/>
            <person name="Land M."/>
            <person name="Hauser L."/>
            <person name="Kyrpides N."/>
            <person name="Ivanova N."/>
            <person name="Pagani I."/>
            <person name="Vogl K."/>
            <person name="Liu Z."/>
            <person name="Overmann J."/>
            <person name="Frigaard N.-U."/>
            <person name="Bryant D."/>
            <person name="Woyke T."/>
        </authorList>
    </citation>
    <scope>NUCLEOTIDE SEQUENCE [LARGE SCALE GENOMIC DNA]</scope>
    <source>
        <strain evidence="2 3">970</strain>
    </source>
</reference>
<dbReference type="Pfam" id="PF22296">
    <property type="entry name" value="bAvd"/>
    <property type="match status" value="1"/>
</dbReference>
<name>H8Z6A1_9GAMM</name>
<dbReference type="NCBIfam" id="NF033474">
    <property type="entry name" value="DivGenRetAVD"/>
    <property type="match status" value="1"/>
</dbReference>
<dbReference type="CDD" id="cd16376">
    <property type="entry name" value="Avd_like"/>
    <property type="match status" value="1"/>
</dbReference>
<evidence type="ECO:0000259" key="1">
    <source>
        <dbReference type="Pfam" id="PF22296"/>
    </source>
</evidence>
<proteinExistence type="predicted"/>
<dbReference type="HOGENOM" id="CLU_144676_0_0_6"/>
<organism evidence="2 3">
    <name type="scientific">Thiorhodovibrio frisius</name>
    <dbReference type="NCBI Taxonomy" id="631362"/>
    <lineage>
        <taxon>Bacteria</taxon>
        <taxon>Pseudomonadati</taxon>
        <taxon>Pseudomonadota</taxon>
        <taxon>Gammaproteobacteria</taxon>
        <taxon>Chromatiales</taxon>
        <taxon>Chromatiaceae</taxon>
        <taxon>Thiorhodovibrio</taxon>
    </lineage>
</organism>
<dbReference type="Proteomes" id="UP000002964">
    <property type="component" value="Unassembled WGS sequence"/>
</dbReference>
<gene>
    <name evidence="2" type="ORF">Thi970DRAFT_04339</name>
</gene>
<dbReference type="InterPro" id="IPR055360">
    <property type="entry name" value="bAvd"/>
</dbReference>
<feature type="domain" description="bAvd-like" evidence="1">
    <location>
        <begin position="23"/>
        <end position="119"/>
    </location>
</feature>
<dbReference type="AlphaFoldDB" id="H8Z6A1"/>
<keyword evidence="3" id="KW-1185">Reference proteome</keyword>
<sequence length="132" mass="15252">MVAIFFIMTDPARRTGPALEAHRRFLLWLIPTLDKFPRAQRFLLGDRIETTALDVLERLIEATFTRERRDMLQQANLGLEKLRHLMRLALELGFLDPRRYEYAARAIDETGRLVGGWLRGKPQPDPDHAAAS</sequence>
<dbReference type="SUPFAM" id="SSF158446">
    <property type="entry name" value="IVS-encoded protein-like"/>
    <property type="match status" value="1"/>
</dbReference>
<dbReference type="eggNOG" id="ENOG5032RM0">
    <property type="taxonomic scope" value="Bacteria"/>
</dbReference>
<evidence type="ECO:0000313" key="3">
    <source>
        <dbReference type="Proteomes" id="UP000002964"/>
    </source>
</evidence>